<evidence type="ECO:0000313" key="2">
    <source>
        <dbReference type="Proteomes" id="UP001610446"/>
    </source>
</evidence>
<reference evidence="1 2" key="1">
    <citation type="submission" date="2024-07" db="EMBL/GenBank/DDBJ databases">
        <title>Section-level genome sequencing and comparative genomics of Aspergillus sections Usti and Cavernicolus.</title>
        <authorList>
            <consortium name="Lawrence Berkeley National Laboratory"/>
            <person name="Nybo J.L."/>
            <person name="Vesth T.C."/>
            <person name="Theobald S."/>
            <person name="Frisvad J.C."/>
            <person name="Larsen T.O."/>
            <person name="Kjaerboelling I."/>
            <person name="Rothschild-Mancinelli K."/>
            <person name="Lyhne E.K."/>
            <person name="Kogle M.E."/>
            <person name="Barry K."/>
            <person name="Clum A."/>
            <person name="Na H."/>
            <person name="Ledsgaard L."/>
            <person name="Lin J."/>
            <person name="Lipzen A."/>
            <person name="Kuo A."/>
            <person name="Riley R."/>
            <person name="Mondo S."/>
            <person name="Labutti K."/>
            <person name="Haridas S."/>
            <person name="Pangalinan J."/>
            <person name="Salamov A.A."/>
            <person name="Simmons B.A."/>
            <person name="Magnuson J.K."/>
            <person name="Chen J."/>
            <person name="Drula E."/>
            <person name="Henrissat B."/>
            <person name="Wiebenga A."/>
            <person name="Lubbers R.J."/>
            <person name="Gomes A.C."/>
            <person name="Makela M.R."/>
            <person name="Stajich J."/>
            <person name="Grigoriev I.V."/>
            <person name="Mortensen U.H."/>
            <person name="De Vries R.P."/>
            <person name="Baker S.E."/>
            <person name="Andersen M.R."/>
        </authorList>
    </citation>
    <scope>NUCLEOTIDE SEQUENCE [LARGE SCALE GENOMIC DNA]</scope>
    <source>
        <strain evidence="1 2">CBS 123904</strain>
    </source>
</reference>
<evidence type="ECO:0000313" key="1">
    <source>
        <dbReference type="EMBL" id="KAL2855336.1"/>
    </source>
</evidence>
<sequence>MSVLRLPVQKDLIHHLSYSYKGCACRARSRDCPSHGWILPLGVTLDLHFWLHVYDLSSLNLLFLRQKQARAFIQHSHAASPYESFPRDHSLVGHLVLLFKLIRWLVGVMNRLSAVTCLVDRKPSAVKVPNQTGPPTPVRSKTLVQLQLFLAAQHKPAFHWHMPSAITLIRYSNTLTITSYVMSLFSHTSHSPQYNSVKAVQIMT</sequence>
<keyword evidence="2" id="KW-1185">Reference proteome</keyword>
<dbReference type="Proteomes" id="UP001610446">
    <property type="component" value="Unassembled WGS sequence"/>
</dbReference>
<accession>A0ABR4KSR5</accession>
<organism evidence="1 2">
    <name type="scientific">Aspergillus pseudoustus</name>
    <dbReference type="NCBI Taxonomy" id="1810923"/>
    <lineage>
        <taxon>Eukaryota</taxon>
        <taxon>Fungi</taxon>
        <taxon>Dikarya</taxon>
        <taxon>Ascomycota</taxon>
        <taxon>Pezizomycotina</taxon>
        <taxon>Eurotiomycetes</taxon>
        <taxon>Eurotiomycetidae</taxon>
        <taxon>Eurotiales</taxon>
        <taxon>Aspergillaceae</taxon>
        <taxon>Aspergillus</taxon>
        <taxon>Aspergillus subgen. Nidulantes</taxon>
    </lineage>
</organism>
<name>A0ABR4KSR5_9EURO</name>
<gene>
    <name evidence="1" type="ORF">BJY01DRAFT_10685</name>
</gene>
<proteinExistence type="predicted"/>
<comment type="caution">
    <text evidence="1">The sequence shown here is derived from an EMBL/GenBank/DDBJ whole genome shotgun (WGS) entry which is preliminary data.</text>
</comment>
<protein>
    <submittedName>
        <fullName evidence="1">Uncharacterized protein</fullName>
    </submittedName>
</protein>
<dbReference type="EMBL" id="JBFXLU010000011">
    <property type="protein sequence ID" value="KAL2855336.1"/>
    <property type="molecule type" value="Genomic_DNA"/>
</dbReference>